<dbReference type="Proteomes" id="UP000682733">
    <property type="component" value="Unassembled WGS sequence"/>
</dbReference>
<name>A0A8S2XFX0_9BILA</name>
<reference evidence="1" key="1">
    <citation type="submission" date="2021-02" db="EMBL/GenBank/DDBJ databases">
        <authorList>
            <person name="Nowell W R."/>
        </authorList>
    </citation>
    <scope>NUCLEOTIDE SEQUENCE</scope>
</reference>
<dbReference type="AlphaFoldDB" id="A0A8S2XFX0"/>
<comment type="caution">
    <text evidence="1">The sequence shown here is derived from an EMBL/GenBank/DDBJ whole genome shotgun (WGS) entry which is preliminary data.</text>
</comment>
<sequence>MKECGTEIDRIRDNNAYKAKSPRHATTNDQNFYKYFTLYGNSLTTKDLKDNQLQIVLPSSSTLDSTEKLKPEKAAKQSTKAKTIVKDNIKRQANEKIQEEHEPMLRITNMLKTIPKNNYFDLIKVTDSSLQLSSSCIQTSTNRLNEKKKTTASTVKKYILNLNVYFNDAK</sequence>
<evidence type="ECO:0000313" key="1">
    <source>
        <dbReference type="EMBL" id="CAF4494166.1"/>
    </source>
</evidence>
<organism evidence="1 2">
    <name type="scientific">Didymodactylos carnosus</name>
    <dbReference type="NCBI Taxonomy" id="1234261"/>
    <lineage>
        <taxon>Eukaryota</taxon>
        <taxon>Metazoa</taxon>
        <taxon>Spiralia</taxon>
        <taxon>Gnathifera</taxon>
        <taxon>Rotifera</taxon>
        <taxon>Eurotatoria</taxon>
        <taxon>Bdelloidea</taxon>
        <taxon>Philodinida</taxon>
        <taxon>Philodinidae</taxon>
        <taxon>Didymodactylos</taxon>
    </lineage>
</organism>
<accession>A0A8S2XFX0</accession>
<evidence type="ECO:0000313" key="2">
    <source>
        <dbReference type="Proteomes" id="UP000682733"/>
    </source>
</evidence>
<gene>
    <name evidence="1" type="ORF">TMI583_LOCUS47689</name>
</gene>
<dbReference type="EMBL" id="CAJOBA010093497">
    <property type="protein sequence ID" value="CAF4494166.1"/>
    <property type="molecule type" value="Genomic_DNA"/>
</dbReference>
<protein>
    <submittedName>
        <fullName evidence="1">Uncharacterized protein</fullName>
    </submittedName>
</protein>
<proteinExistence type="predicted"/>